<keyword evidence="1" id="KW-0732">Signal</keyword>
<sequence>MLLVALTTALTVVSGELSQSNGELQTRPRRQNSYTIYYLCGKYPNQYISYYPCPCTNCQPSCQYRCSTTMYCQTININWVCRNGCCAENHYNPYPPITTTATPTIRPNPLCEGREASAGYCQPGGSCPSGFTCTSSNVCCRCAYGTSIGPCVNSQCPDNFQCNMNNECCPFQVGR</sequence>
<dbReference type="PANTHER" id="PTHR34150">
    <property type="entry name" value="PROTEIN CBG08832-RELATED"/>
    <property type="match status" value="1"/>
</dbReference>
<dbReference type="STRING" id="29170.A0A368GTV5"/>
<dbReference type="AlphaFoldDB" id="A0A368GTV5"/>
<dbReference type="Proteomes" id="UP000252519">
    <property type="component" value="Unassembled WGS sequence"/>
</dbReference>
<evidence type="ECO:0000313" key="3">
    <source>
        <dbReference type="Proteomes" id="UP000252519"/>
    </source>
</evidence>
<evidence type="ECO:0008006" key="4">
    <source>
        <dbReference type="Google" id="ProtNLM"/>
    </source>
</evidence>
<dbReference type="OrthoDB" id="5858518at2759"/>
<proteinExistence type="predicted"/>
<accession>A0A368GTV5</accession>
<dbReference type="SMART" id="SM00289">
    <property type="entry name" value="WR1"/>
    <property type="match status" value="2"/>
</dbReference>
<feature type="signal peptide" evidence="1">
    <location>
        <begin position="1"/>
        <end position="15"/>
    </location>
</feature>
<keyword evidence="3" id="KW-1185">Reference proteome</keyword>
<protein>
    <recommendedName>
        <fullName evidence="4">CC domain-containing protein</fullName>
    </recommendedName>
</protein>
<gene>
    <name evidence="2" type="ORF">ANCCAN_07267</name>
</gene>
<dbReference type="PANTHER" id="PTHR34150:SF12">
    <property type="entry name" value="CC DOMAIN-CONTAINING PROTEIN"/>
    <property type="match status" value="1"/>
</dbReference>
<dbReference type="InterPro" id="IPR006150">
    <property type="entry name" value="Cys_repeat_1"/>
</dbReference>
<evidence type="ECO:0000313" key="2">
    <source>
        <dbReference type="EMBL" id="RCN46729.1"/>
    </source>
</evidence>
<reference evidence="2 3" key="1">
    <citation type="submission" date="2014-10" db="EMBL/GenBank/DDBJ databases">
        <title>Draft genome of the hookworm Ancylostoma caninum.</title>
        <authorList>
            <person name="Mitreva M."/>
        </authorList>
    </citation>
    <scope>NUCLEOTIDE SEQUENCE [LARGE SCALE GENOMIC DNA]</scope>
    <source>
        <strain evidence="2 3">Baltimore</strain>
    </source>
</reference>
<dbReference type="EMBL" id="JOJR01000074">
    <property type="protein sequence ID" value="RCN46729.1"/>
    <property type="molecule type" value="Genomic_DNA"/>
</dbReference>
<comment type="caution">
    <text evidence="2">The sequence shown here is derived from an EMBL/GenBank/DDBJ whole genome shotgun (WGS) entry which is preliminary data.</text>
</comment>
<feature type="chain" id="PRO_5016935998" description="CC domain-containing protein" evidence="1">
    <location>
        <begin position="16"/>
        <end position="175"/>
    </location>
</feature>
<name>A0A368GTV5_ANCCA</name>
<organism evidence="2 3">
    <name type="scientific">Ancylostoma caninum</name>
    <name type="common">Dog hookworm</name>
    <dbReference type="NCBI Taxonomy" id="29170"/>
    <lineage>
        <taxon>Eukaryota</taxon>
        <taxon>Metazoa</taxon>
        <taxon>Ecdysozoa</taxon>
        <taxon>Nematoda</taxon>
        <taxon>Chromadorea</taxon>
        <taxon>Rhabditida</taxon>
        <taxon>Rhabditina</taxon>
        <taxon>Rhabditomorpha</taxon>
        <taxon>Strongyloidea</taxon>
        <taxon>Ancylostomatidae</taxon>
        <taxon>Ancylostomatinae</taxon>
        <taxon>Ancylostoma</taxon>
    </lineage>
</organism>
<evidence type="ECO:0000256" key="1">
    <source>
        <dbReference type="SAM" id="SignalP"/>
    </source>
</evidence>